<dbReference type="Pfam" id="PF12385">
    <property type="entry name" value="Peptidase_C70"/>
    <property type="match status" value="1"/>
</dbReference>
<dbReference type="RefSeq" id="WP_125440494.1">
    <property type="nucleotide sequence ID" value="NZ_RWIU01000010.1"/>
</dbReference>
<evidence type="ECO:0008006" key="3">
    <source>
        <dbReference type="Google" id="ProtNLM"/>
    </source>
</evidence>
<dbReference type="AlphaFoldDB" id="A0A3R9MRJ6"/>
<proteinExistence type="predicted"/>
<dbReference type="EMBL" id="RWIU01000010">
    <property type="protein sequence ID" value="RSK38974.1"/>
    <property type="molecule type" value="Genomic_DNA"/>
</dbReference>
<evidence type="ECO:0000313" key="2">
    <source>
        <dbReference type="Proteomes" id="UP000270291"/>
    </source>
</evidence>
<sequence>MQTTTRELPVIFRKYNFKLQPWQLPKRRTWQLPKWRKHPNKTLFSNDLKFHIQVQEKSNWCWAAVSQAVSRYILKYKKYEQVTIASKMTGCSCITTCLENYPCNKMQLLDKTFRVTGCKYNSIYSCGKIMPAWVLPKIIGRIDMHRPIPCRIQWVTERTGHFSVIYGYYLENVNWIFVADPDSGYSVCNLDEYYSGSSSILTNIVILAV</sequence>
<protein>
    <recommendedName>
        <fullName evidence="3">Peptidase C39-like domain-containing protein</fullName>
    </recommendedName>
</protein>
<gene>
    <name evidence="1" type="ORF">EI293_20855</name>
</gene>
<keyword evidence="2" id="KW-1185">Reference proteome</keyword>
<dbReference type="InterPro" id="IPR022118">
    <property type="entry name" value="Peptidase_C70_AvrRpt2"/>
</dbReference>
<accession>A0A3R9MRJ6</accession>
<reference evidence="1 2" key="1">
    <citation type="submission" date="2018-12" db="EMBL/GenBank/DDBJ databases">
        <authorList>
            <person name="Feng G."/>
            <person name="Zhu H."/>
        </authorList>
    </citation>
    <scope>NUCLEOTIDE SEQUENCE [LARGE SCALE GENOMIC DNA]</scope>
    <source>
        <strain evidence="1 2">LMG 26000</strain>
    </source>
</reference>
<dbReference type="Proteomes" id="UP000270291">
    <property type="component" value="Unassembled WGS sequence"/>
</dbReference>
<comment type="caution">
    <text evidence="1">The sequence shown here is derived from an EMBL/GenBank/DDBJ whole genome shotgun (WGS) entry which is preliminary data.</text>
</comment>
<name>A0A3R9MRJ6_9BACT</name>
<evidence type="ECO:0000313" key="1">
    <source>
        <dbReference type="EMBL" id="RSK38974.1"/>
    </source>
</evidence>
<dbReference type="OrthoDB" id="5148996at2"/>
<organism evidence="1 2">
    <name type="scientific">Hymenobacter perfusus</name>
    <dbReference type="NCBI Taxonomy" id="1236770"/>
    <lineage>
        <taxon>Bacteria</taxon>
        <taxon>Pseudomonadati</taxon>
        <taxon>Bacteroidota</taxon>
        <taxon>Cytophagia</taxon>
        <taxon>Cytophagales</taxon>
        <taxon>Hymenobacteraceae</taxon>
        <taxon>Hymenobacter</taxon>
    </lineage>
</organism>